<reference evidence="2 3" key="1">
    <citation type="journal article" date="2015" name="Proc. Natl. Acad. Sci. U.S.A.">
        <title>Expanded metabolic versatility of ubiquitous nitrite-oxidizing bacteria from the genus Nitrospira.</title>
        <authorList>
            <person name="Koch H."/>
            <person name="Lucker S."/>
            <person name="Albertsen M."/>
            <person name="Kitzinger K."/>
            <person name="Herbold C."/>
            <person name="Spieck E."/>
            <person name="Nielsen P.H."/>
            <person name="Wagner M."/>
            <person name="Daims H."/>
        </authorList>
    </citation>
    <scope>NUCLEOTIDE SEQUENCE [LARGE SCALE GENOMIC DNA]</scope>
    <source>
        <strain evidence="2 3">NSP M-1</strain>
    </source>
</reference>
<dbReference type="PATRIC" id="fig|42253.5.peg.2921"/>
<name>A0A0K2GEH1_NITMO</name>
<dbReference type="Proteomes" id="UP000069205">
    <property type="component" value="Chromosome"/>
</dbReference>
<dbReference type="AlphaFoldDB" id="A0A0K2GEH1"/>
<keyword evidence="3" id="KW-1185">Reference proteome</keyword>
<feature type="region of interest" description="Disordered" evidence="1">
    <location>
        <begin position="1"/>
        <end position="22"/>
    </location>
</feature>
<accession>A0A0K2GEH1</accession>
<dbReference type="STRING" id="42253.NITMOv2_2955"/>
<protein>
    <submittedName>
        <fullName evidence="2">Uncharacterized protein</fullName>
    </submittedName>
</protein>
<evidence type="ECO:0000313" key="3">
    <source>
        <dbReference type="Proteomes" id="UP000069205"/>
    </source>
</evidence>
<dbReference type="KEGG" id="nmv:NITMOv2_2955"/>
<proteinExistence type="predicted"/>
<evidence type="ECO:0000256" key="1">
    <source>
        <dbReference type="SAM" id="MobiDB-lite"/>
    </source>
</evidence>
<dbReference type="EMBL" id="CP011801">
    <property type="protein sequence ID" value="ALA59360.1"/>
    <property type="molecule type" value="Genomic_DNA"/>
</dbReference>
<dbReference type="RefSeq" id="WP_053380383.1">
    <property type="nucleotide sequence ID" value="NZ_CP011801.1"/>
</dbReference>
<organism evidence="2 3">
    <name type="scientific">Nitrospira moscoviensis</name>
    <dbReference type="NCBI Taxonomy" id="42253"/>
    <lineage>
        <taxon>Bacteria</taxon>
        <taxon>Pseudomonadati</taxon>
        <taxon>Nitrospirota</taxon>
        <taxon>Nitrospiria</taxon>
        <taxon>Nitrospirales</taxon>
        <taxon>Nitrospiraceae</taxon>
        <taxon>Nitrospira</taxon>
    </lineage>
</organism>
<evidence type="ECO:0000313" key="2">
    <source>
        <dbReference type="EMBL" id="ALA59360.1"/>
    </source>
</evidence>
<gene>
    <name evidence="2" type="ORF">NITMOv2_2955</name>
</gene>
<sequence length="103" mass="10964">MRADLRTESKRPAREDRIGTGHDRYGVTGWGDRCARCGGLTVVEDLSGGAAGCPGWDLTVRRCVICGDVVDPLILERRALAVTKAPKSVMRLDAGNGADDPLA</sequence>